<feature type="region of interest" description="Disordered" evidence="2">
    <location>
        <begin position="427"/>
        <end position="453"/>
    </location>
</feature>
<dbReference type="Pfam" id="PF13399">
    <property type="entry name" value="LytR_C"/>
    <property type="match status" value="1"/>
</dbReference>
<evidence type="ECO:0000313" key="7">
    <source>
        <dbReference type="Proteomes" id="UP001332192"/>
    </source>
</evidence>
<evidence type="ECO:0000256" key="2">
    <source>
        <dbReference type="SAM" id="MobiDB-lite"/>
    </source>
</evidence>
<gene>
    <name evidence="6" type="ORF">U7230_04295</name>
</gene>
<evidence type="ECO:0000259" key="4">
    <source>
        <dbReference type="Pfam" id="PF03816"/>
    </source>
</evidence>
<dbReference type="Gene3D" id="3.40.630.190">
    <property type="entry name" value="LCP protein"/>
    <property type="match status" value="1"/>
</dbReference>
<protein>
    <submittedName>
        <fullName evidence="6">LCP family protein</fullName>
    </submittedName>
</protein>
<dbReference type="PANTHER" id="PTHR33392">
    <property type="entry name" value="POLYISOPRENYL-TEICHOIC ACID--PEPTIDOGLYCAN TEICHOIC ACID TRANSFERASE TAGU"/>
    <property type="match status" value="1"/>
</dbReference>
<dbReference type="InterPro" id="IPR027381">
    <property type="entry name" value="LytR/CpsA/Psr_C"/>
</dbReference>
<keyword evidence="7" id="KW-1185">Reference proteome</keyword>
<feature type="domain" description="LytR/CpsA/Psr regulator C-terminal" evidence="5">
    <location>
        <begin position="330"/>
        <end position="421"/>
    </location>
</feature>
<name>A0ABZ1BZI5_9FIRM</name>
<accession>A0ABZ1BZI5</accession>
<comment type="similarity">
    <text evidence="1">Belongs to the LytR/CpsA/Psr (LCP) family.</text>
</comment>
<evidence type="ECO:0000256" key="3">
    <source>
        <dbReference type="SAM" id="Phobius"/>
    </source>
</evidence>
<dbReference type="Proteomes" id="UP001332192">
    <property type="component" value="Chromosome"/>
</dbReference>
<evidence type="ECO:0000259" key="5">
    <source>
        <dbReference type="Pfam" id="PF13399"/>
    </source>
</evidence>
<organism evidence="6 7">
    <name type="scientific">Carboxydichorda subterranea</name>
    <dbReference type="NCBI Taxonomy" id="3109565"/>
    <lineage>
        <taxon>Bacteria</taxon>
        <taxon>Bacillati</taxon>
        <taxon>Bacillota</taxon>
        <taxon>Limnochordia</taxon>
        <taxon>Limnochordales</taxon>
        <taxon>Geochordaceae</taxon>
        <taxon>Carboxydichorda</taxon>
    </lineage>
</organism>
<dbReference type="Pfam" id="PF03816">
    <property type="entry name" value="LytR_cpsA_psr"/>
    <property type="match status" value="1"/>
</dbReference>
<dbReference type="RefSeq" id="WP_324717505.1">
    <property type="nucleotide sequence ID" value="NZ_CP141615.1"/>
</dbReference>
<sequence>MIDRPDLYLSHDLRTRQARPGRRRRRLWWLLGAGFLSLVVSVLVTFFRGPGWLAGMVESPLRSGLASDGYLSAVVVGTDDRAHDPGRTDTIMVVSFSLRDGKLGIVSIPRDTRVRLPGGSYNKVNMVFTAYGPRTLMRTLSDLLGVPVDGYVRVDFQTFEHVIDTLGGVEVDVPRRMHYVDRAQGLVIDLQPGRQRLNGKQALEFVRYRADGLGDISYDPGTGQYYGRIERQQQFIRALASTVLQPRTLARLPRLVRQAYGMVETDLSMDLALAASSWLMRHRRLQIETSVLPGMPGTVAGASYWLPDRDRARQVASEVLQPPGAELGPVAVLNANGVGGSAARVAQLLEARGIRVARVENAKRFGLDTTRVVVLDPAAGDLADRIATLLSSRGPEQEGPLVRPWLGSRPAEPVVVLVGRDLAERPVVDRPGLPAGGERAGSRDTRTAGRPRG</sequence>
<proteinExistence type="inferred from homology"/>
<keyword evidence="3" id="KW-0812">Transmembrane</keyword>
<dbReference type="InterPro" id="IPR050922">
    <property type="entry name" value="LytR/CpsA/Psr_CW_biosynth"/>
</dbReference>
<dbReference type="NCBIfam" id="TIGR00350">
    <property type="entry name" value="lytR_cpsA_psr"/>
    <property type="match status" value="1"/>
</dbReference>
<evidence type="ECO:0000256" key="1">
    <source>
        <dbReference type="ARBA" id="ARBA00006068"/>
    </source>
</evidence>
<dbReference type="EMBL" id="CP141615">
    <property type="protein sequence ID" value="WRP18234.1"/>
    <property type="molecule type" value="Genomic_DNA"/>
</dbReference>
<keyword evidence="3" id="KW-1133">Transmembrane helix</keyword>
<evidence type="ECO:0000313" key="6">
    <source>
        <dbReference type="EMBL" id="WRP18234.1"/>
    </source>
</evidence>
<dbReference type="PANTHER" id="PTHR33392:SF6">
    <property type="entry name" value="POLYISOPRENYL-TEICHOIC ACID--PEPTIDOGLYCAN TEICHOIC ACID TRANSFERASE TAGU"/>
    <property type="match status" value="1"/>
</dbReference>
<reference evidence="6 7" key="1">
    <citation type="journal article" date="2024" name="Front. Microbiol.">
        <title>Novel thermophilic genera Geochorda gen. nov. and Carboxydochorda gen. nov. from the deep terrestrial subsurface reveal the ecophysiological diversity in the class Limnochordia.</title>
        <authorList>
            <person name="Karnachuk O.V."/>
            <person name="Lukina A.P."/>
            <person name="Avakyan M.R."/>
            <person name="Kadnikov V.V."/>
            <person name="Begmatov S."/>
            <person name="Beletsky A.V."/>
            <person name="Vlasova K.G."/>
            <person name="Novikov A.A."/>
            <person name="Shcherbakova V.A."/>
            <person name="Mardanov A.V."/>
            <person name="Ravin N.V."/>
        </authorList>
    </citation>
    <scope>NUCLEOTIDE SEQUENCE [LARGE SCALE GENOMIC DNA]</scope>
    <source>
        <strain evidence="6 7">L945</strain>
    </source>
</reference>
<keyword evidence="3" id="KW-0472">Membrane</keyword>
<feature type="transmembrane region" description="Helical" evidence="3">
    <location>
        <begin position="27"/>
        <end position="47"/>
    </location>
</feature>
<dbReference type="InterPro" id="IPR004474">
    <property type="entry name" value="LytR_CpsA_psr"/>
</dbReference>
<dbReference type="Gene3D" id="3.30.70.2390">
    <property type="match status" value="1"/>
</dbReference>
<feature type="domain" description="Cell envelope-related transcriptional attenuator" evidence="4">
    <location>
        <begin position="87"/>
        <end position="243"/>
    </location>
</feature>